<organism evidence="7 8">
    <name type="scientific">Dissostichus eleginoides</name>
    <name type="common">Patagonian toothfish</name>
    <name type="synonym">Dissostichus amissus</name>
    <dbReference type="NCBI Taxonomy" id="100907"/>
    <lineage>
        <taxon>Eukaryota</taxon>
        <taxon>Metazoa</taxon>
        <taxon>Chordata</taxon>
        <taxon>Craniata</taxon>
        <taxon>Vertebrata</taxon>
        <taxon>Euteleostomi</taxon>
        <taxon>Actinopterygii</taxon>
        <taxon>Neopterygii</taxon>
        <taxon>Teleostei</taxon>
        <taxon>Neoteleostei</taxon>
        <taxon>Acanthomorphata</taxon>
        <taxon>Eupercaria</taxon>
        <taxon>Perciformes</taxon>
        <taxon>Notothenioidei</taxon>
        <taxon>Nototheniidae</taxon>
        <taxon>Dissostichus</taxon>
    </lineage>
</organism>
<keyword evidence="4" id="KW-0496">Mitochondrion</keyword>
<dbReference type="Gene3D" id="3.40.250.10">
    <property type="entry name" value="Rhodanese-like domain"/>
    <property type="match status" value="2"/>
</dbReference>
<dbReference type="GO" id="GO:0005739">
    <property type="term" value="C:mitochondrion"/>
    <property type="evidence" value="ECO:0007669"/>
    <property type="project" value="UniProtKB-SubCell"/>
</dbReference>
<name>A0AAD9B4S1_DISEL</name>
<dbReference type="SMART" id="SM00450">
    <property type="entry name" value="RHOD"/>
    <property type="match status" value="2"/>
</dbReference>
<evidence type="ECO:0000256" key="4">
    <source>
        <dbReference type="ARBA" id="ARBA00023128"/>
    </source>
</evidence>
<dbReference type="InterPro" id="IPR045078">
    <property type="entry name" value="TST/MPST-like"/>
</dbReference>
<dbReference type="PROSITE" id="PS00380">
    <property type="entry name" value="RHODANESE_1"/>
    <property type="match status" value="1"/>
</dbReference>
<proteinExistence type="predicted"/>
<accession>A0AAD9B4S1</accession>
<evidence type="ECO:0000256" key="1">
    <source>
        <dbReference type="ARBA" id="ARBA00004173"/>
    </source>
</evidence>
<evidence type="ECO:0000313" key="7">
    <source>
        <dbReference type="EMBL" id="KAK1877255.1"/>
    </source>
</evidence>
<dbReference type="AlphaFoldDB" id="A0AAD9B4S1"/>
<dbReference type="CDD" id="cd01449">
    <property type="entry name" value="TST_Repeat_2"/>
    <property type="match status" value="1"/>
</dbReference>
<dbReference type="FunFam" id="3.40.250.10:FF:000008">
    <property type="entry name" value="Sulfurtransferase"/>
    <property type="match status" value="1"/>
</dbReference>
<dbReference type="PANTHER" id="PTHR11364">
    <property type="entry name" value="THIOSULFATE SULFERTANSFERASE"/>
    <property type="match status" value="1"/>
</dbReference>
<comment type="caution">
    <text evidence="7">The sequence shown here is derived from an EMBL/GenBank/DDBJ whole genome shotgun (WGS) entry which is preliminary data.</text>
</comment>
<feature type="domain" description="Rhodanese" evidence="6">
    <location>
        <begin position="206"/>
        <end position="293"/>
    </location>
</feature>
<keyword evidence="2 5" id="KW-0808">Transferase</keyword>
<gene>
    <name evidence="7" type="ORF">KUDE01_002570</name>
</gene>
<protein>
    <recommendedName>
        <fullName evidence="5">Sulfurtransferase</fullName>
    </recommendedName>
</protein>
<evidence type="ECO:0000259" key="6">
    <source>
        <dbReference type="PROSITE" id="PS50206"/>
    </source>
</evidence>
<feature type="domain" description="Rhodanese" evidence="6">
    <location>
        <begin position="23"/>
        <end position="142"/>
    </location>
</feature>
<dbReference type="GO" id="GO:0004792">
    <property type="term" value="F:thiosulfate-cyanide sulfurtransferase activity"/>
    <property type="evidence" value="ECO:0007669"/>
    <property type="project" value="InterPro"/>
</dbReference>
<reference evidence="7" key="1">
    <citation type="submission" date="2023-04" db="EMBL/GenBank/DDBJ databases">
        <title>Chromosome-level genome of Chaenocephalus aceratus.</title>
        <authorList>
            <person name="Park H."/>
        </authorList>
    </citation>
    <scope>NUCLEOTIDE SEQUENCE</scope>
    <source>
        <strain evidence="7">DE</strain>
        <tissue evidence="7">Muscle</tissue>
    </source>
</reference>
<dbReference type="InterPro" id="IPR001763">
    <property type="entry name" value="Rhodanese-like_dom"/>
</dbReference>
<dbReference type="FunFam" id="3.40.250.10:FF:000001">
    <property type="entry name" value="Sulfurtransferase"/>
    <property type="match status" value="1"/>
</dbReference>
<sequence>MGLQARTLVSAKWLANMVNRNLVGPGLRILDTSWYLPMMNRDAKKEFAETHIPGASFFDIDECSDRTSKFDHTLPNEQFFADYVGNLGIGNDSHVVVYDASDVGAFSCTRVWWMFRLFGHPQVSVLNGGFRDWVKRGHPTTGTYSWPEAARFTATMERSWVKSFDDITENINRQQFQVVDHSIVMFLINQTLFKAPKDWFKVQSVKSGHIPGSKCMPFCEFLDEDGMMLSPEKLKEFFEQSQIDLNKPLCGSCGSGVTACHMVLAAHLCGAPWATVYDGSWYEWFTKAPPEHVATEVKPEI</sequence>
<dbReference type="CDD" id="cd01448">
    <property type="entry name" value="TST_Repeat_1"/>
    <property type="match status" value="1"/>
</dbReference>
<evidence type="ECO:0000256" key="2">
    <source>
        <dbReference type="ARBA" id="ARBA00022679"/>
    </source>
</evidence>
<dbReference type="Pfam" id="PF00581">
    <property type="entry name" value="Rhodanese"/>
    <property type="match status" value="2"/>
</dbReference>
<dbReference type="PANTHER" id="PTHR11364:SF27">
    <property type="entry name" value="SULFURTRANSFERASE"/>
    <property type="match status" value="1"/>
</dbReference>
<dbReference type="PROSITE" id="PS00683">
    <property type="entry name" value="RHODANESE_2"/>
    <property type="match status" value="1"/>
</dbReference>
<dbReference type="SUPFAM" id="SSF52821">
    <property type="entry name" value="Rhodanese/Cell cycle control phosphatase"/>
    <property type="match status" value="2"/>
</dbReference>
<evidence type="ECO:0000313" key="8">
    <source>
        <dbReference type="Proteomes" id="UP001228049"/>
    </source>
</evidence>
<dbReference type="InterPro" id="IPR001307">
    <property type="entry name" value="Thiosulphate_STrfase_CS"/>
</dbReference>
<keyword evidence="3" id="KW-0677">Repeat</keyword>
<dbReference type="Proteomes" id="UP001228049">
    <property type="component" value="Unassembled WGS sequence"/>
</dbReference>
<dbReference type="EMBL" id="JASDAP010000027">
    <property type="protein sequence ID" value="KAK1877255.1"/>
    <property type="molecule type" value="Genomic_DNA"/>
</dbReference>
<evidence type="ECO:0000256" key="5">
    <source>
        <dbReference type="RuleBase" id="RU000507"/>
    </source>
</evidence>
<evidence type="ECO:0000256" key="3">
    <source>
        <dbReference type="ARBA" id="ARBA00022737"/>
    </source>
</evidence>
<keyword evidence="8" id="KW-1185">Reference proteome</keyword>
<dbReference type="PROSITE" id="PS50206">
    <property type="entry name" value="RHODANESE_3"/>
    <property type="match status" value="2"/>
</dbReference>
<comment type="subcellular location">
    <subcellularLocation>
        <location evidence="1">Mitochondrion</location>
    </subcellularLocation>
</comment>
<dbReference type="InterPro" id="IPR036873">
    <property type="entry name" value="Rhodanese-like_dom_sf"/>
</dbReference>